<name>A0A183DVZ7_9BILA</name>
<accession>A0A183DVZ7</accession>
<reference evidence="3" key="1">
    <citation type="submission" date="2016-06" db="UniProtKB">
        <authorList>
            <consortium name="WormBaseParasite"/>
        </authorList>
    </citation>
    <scope>IDENTIFICATION</scope>
</reference>
<dbReference type="WBParaSite" id="GPUH_0001290201-mRNA-1">
    <property type="protein sequence ID" value="GPUH_0001290201-mRNA-1"/>
    <property type="gene ID" value="GPUH_0001290201"/>
</dbReference>
<dbReference type="OrthoDB" id="5917530at2759"/>
<evidence type="ECO:0000313" key="1">
    <source>
        <dbReference type="EMBL" id="VDN21222.1"/>
    </source>
</evidence>
<gene>
    <name evidence="1" type="ORF">GPUH_LOCUS12888</name>
</gene>
<proteinExistence type="predicted"/>
<dbReference type="AlphaFoldDB" id="A0A183DVZ7"/>
<dbReference type="Proteomes" id="UP000271098">
    <property type="component" value="Unassembled WGS sequence"/>
</dbReference>
<sequence length="78" mass="8213">MALDSPPSEALQKGSICAIVYSNQPASRKSSRYNLNSPLLIPPPTLPTPPITAAIRSSIKNEILAASHNSGRVITDAC</sequence>
<evidence type="ECO:0000313" key="3">
    <source>
        <dbReference type="WBParaSite" id="GPUH_0001290201-mRNA-1"/>
    </source>
</evidence>
<organism evidence="3">
    <name type="scientific">Gongylonema pulchrum</name>
    <dbReference type="NCBI Taxonomy" id="637853"/>
    <lineage>
        <taxon>Eukaryota</taxon>
        <taxon>Metazoa</taxon>
        <taxon>Ecdysozoa</taxon>
        <taxon>Nematoda</taxon>
        <taxon>Chromadorea</taxon>
        <taxon>Rhabditida</taxon>
        <taxon>Spirurina</taxon>
        <taxon>Spiruromorpha</taxon>
        <taxon>Spiruroidea</taxon>
        <taxon>Gongylonematidae</taxon>
        <taxon>Gongylonema</taxon>
    </lineage>
</organism>
<evidence type="ECO:0000313" key="2">
    <source>
        <dbReference type="Proteomes" id="UP000271098"/>
    </source>
</evidence>
<keyword evidence="2" id="KW-1185">Reference proteome</keyword>
<protein>
    <submittedName>
        <fullName evidence="1 3">Uncharacterized protein</fullName>
    </submittedName>
</protein>
<dbReference type="EMBL" id="UYRT01079696">
    <property type="protein sequence ID" value="VDN21222.1"/>
    <property type="molecule type" value="Genomic_DNA"/>
</dbReference>
<reference evidence="1 2" key="2">
    <citation type="submission" date="2018-11" db="EMBL/GenBank/DDBJ databases">
        <authorList>
            <consortium name="Pathogen Informatics"/>
        </authorList>
    </citation>
    <scope>NUCLEOTIDE SEQUENCE [LARGE SCALE GENOMIC DNA]</scope>
</reference>